<dbReference type="InterPro" id="IPR009057">
    <property type="entry name" value="Homeodomain-like_sf"/>
</dbReference>
<feature type="DNA-binding region" description="H-T-H motif" evidence="2">
    <location>
        <begin position="30"/>
        <end position="49"/>
    </location>
</feature>
<keyword evidence="1 2" id="KW-0238">DNA-binding</keyword>
<dbReference type="SUPFAM" id="SSF48498">
    <property type="entry name" value="Tetracyclin repressor-like, C-terminal domain"/>
    <property type="match status" value="1"/>
</dbReference>
<protein>
    <recommendedName>
        <fullName evidence="4">HTH tetR-type domain-containing protein</fullName>
    </recommendedName>
</protein>
<evidence type="ECO:0000256" key="3">
    <source>
        <dbReference type="SAM" id="Phobius"/>
    </source>
</evidence>
<keyword evidence="6" id="KW-1185">Reference proteome</keyword>
<evidence type="ECO:0000256" key="1">
    <source>
        <dbReference type="ARBA" id="ARBA00023125"/>
    </source>
</evidence>
<dbReference type="PROSITE" id="PS50977">
    <property type="entry name" value="HTH_TETR_2"/>
    <property type="match status" value="1"/>
</dbReference>
<dbReference type="PANTHER" id="PTHR43479:SF11">
    <property type="entry name" value="ACREF_ENVCD OPERON REPRESSOR-RELATED"/>
    <property type="match status" value="1"/>
</dbReference>
<dbReference type="STRING" id="1203610.HMPREF1536_04749"/>
<evidence type="ECO:0000313" key="5">
    <source>
        <dbReference type="EMBL" id="KKB48285.1"/>
    </source>
</evidence>
<feature type="transmembrane region" description="Helical" evidence="3">
    <location>
        <begin position="150"/>
        <end position="169"/>
    </location>
</feature>
<dbReference type="PRINTS" id="PR00455">
    <property type="entry name" value="HTHTETR"/>
</dbReference>
<reference evidence="5 6" key="1">
    <citation type="submission" date="2013-04" db="EMBL/GenBank/DDBJ databases">
        <title>The Genome Sequence of Parabacteroides gordonii DSM 23371.</title>
        <authorList>
            <consortium name="The Broad Institute Genomics Platform"/>
            <person name="Earl A."/>
            <person name="Ward D."/>
            <person name="Feldgarden M."/>
            <person name="Gevers D."/>
            <person name="Martens E."/>
            <person name="Sakamoto M."/>
            <person name="Benno Y."/>
            <person name="Suzuki N."/>
            <person name="Matsunaga N."/>
            <person name="Koshihara K."/>
            <person name="Seki M."/>
            <person name="Komiya H."/>
            <person name="Walker B."/>
            <person name="Young S."/>
            <person name="Zeng Q."/>
            <person name="Gargeya S."/>
            <person name="Fitzgerald M."/>
            <person name="Haas B."/>
            <person name="Abouelleil A."/>
            <person name="Allen A.W."/>
            <person name="Alvarado L."/>
            <person name="Arachchi H.M."/>
            <person name="Berlin A.M."/>
            <person name="Chapman S.B."/>
            <person name="Gainer-Dewar J."/>
            <person name="Goldberg J."/>
            <person name="Griggs A."/>
            <person name="Gujja S."/>
            <person name="Hansen M."/>
            <person name="Howarth C."/>
            <person name="Imamovic A."/>
            <person name="Ireland A."/>
            <person name="Larimer J."/>
            <person name="McCowan C."/>
            <person name="Murphy C."/>
            <person name="Pearson M."/>
            <person name="Poon T.W."/>
            <person name="Priest M."/>
            <person name="Roberts A."/>
            <person name="Saif S."/>
            <person name="Shea T."/>
            <person name="Sisk P."/>
            <person name="Sykes S."/>
            <person name="Wortman J."/>
            <person name="Nusbaum C."/>
            <person name="Birren B."/>
        </authorList>
    </citation>
    <scope>NUCLEOTIDE SEQUENCE [LARGE SCALE GENOMIC DNA]</scope>
    <source>
        <strain evidence="5 6">MS-1</strain>
    </source>
</reference>
<accession>A0A0F5ISJ2</accession>
<keyword evidence="3" id="KW-0472">Membrane</keyword>
<dbReference type="RefSeq" id="WP_028727373.1">
    <property type="nucleotide sequence ID" value="NZ_AUAE01000013.1"/>
</dbReference>
<dbReference type="Gene3D" id="1.10.357.10">
    <property type="entry name" value="Tetracycline Repressor, domain 2"/>
    <property type="match status" value="1"/>
</dbReference>
<evidence type="ECO:0000259" key="4">
    <source>
        <dbReference type="PROSITE" id="PS50977"/>
    </source>
</evidence>
<name>A0A0F5ISJ2_9BACT</name>
<dbReference type="InterPro" id="IPR036271">
    <property type="entry name" value="Tet_transcr_reg_TetR-rel_C_sf"/>
</dbReference>
<dbReference type="EMBL" id="AQHW01000027">
    <property type="protein sequence ID" value="KKB48285.1"/>
    <property type="molecule type" value="Genomic_DNA"/>
</dbReference>
<dbReference type="SUPFAM" id="SSF46689">
    <property type="entry name" value="Homeodomain-like"/>
    <property type="match status" value="1"/>
</dbReference>
<comment type="caution">
    <text evidence="5">The sequence shown here is derived from an EMBL/GenBank/DDBJ whole genome shotgun (WGS) entry which is preliminary data.</text>
</comment>
<dbReference type="InterPro" id="IPR050624">
    <property type="entry name" value="HTH-type_Tx_Regulator"/>
</dbReference>
<dbReference type="PANTHER" id="PTHR43479">
    <property type="entry name" value="ACREF/ENVCD OPERON REPRESSOR-RELATED"/>
    <property type="match status" value="1"/>
</dbReference>
<sequence>MSTEDVITMENRILEAAKQVFVRKGYEATKMGDVAAEAGIGRTALHYYYRTKEMLFDAIFDQLIGALLPNLGAIIDENTSFLEKLPKIIDQYVKTLQRNPLFPIFVINELERAPEHIYHSILKNPSRIEPIIRMRKQMEKEMEQGLLKKLPVYYVATTLISLLVFPMLVRNPFTAIFMGGDAEKYEDFLQERIPFVTDIMIRLLTPDDHIQHK</sequence>
<keyword evidence="3" id="KW-1133">Transmembrane helix</keyword>
<evidence type="ECO:0000313" key="6">
    <source>
        <dbReference type="Proteomes" id="UP000033035"/>
    </source>
</evidence>
<dbReference type="GO" id="GO:0003677">
    <property type="term" value="F:DNA binding"/>
    <property type="evidence" value="ECO:0007669"/>
    <property type="project" value="UniProtKB-UniRule"/>
</dbReference>
<gene>
    <name evidence="5" type="ORF">HMPREF1536_04749</name>
</gene>
<evidence type="ECO:0000256" key="2">
    <source>
        <dbReference type="PROSITE-ProRule" id="PRU00335"/>
    </source>
</evidence>
<proteinExistence type="predicted"/>
<feature type="domain" description="HTH tetR-type" evidence="4">
    <location>
        <begin position="7"/>
        <end position="67"/>
    </location>
</feature>
<organism evidence="5 6">
    <name type="scientific">Parabacteroides gordonii MS-1 = DSM 23371</name>
    <dbReference type="NCBI Taxonomy" id="1203610"/>
    <lineage>
        <taxon>Bacteria</taxon>
        <taxon>Pseudomonadati</taxon>
        <taxon>Bacteroidota</taxon>
        <taxon>Bacteroidia</taxon>
        <taxon>Bacteroidales</taxon>
        <taxon>Tannerellaceae</taxon>
        <taxon>Parabacteroides</taxon>
    </lineage>
</organism>
<dbReference type="AlphaFoldDB" id="A0A0F5ISJ2"/>
<dbReference type="PATRIC" id="fig|1203610.3.peg.4841"/>
<keyword evidence="3" id="KW-0812">Transmembrane</keyword>
<dbReference type="Proteomes" id="UP000033035">
    <property type="component" value="Unassembled WGS sequence"/>
</dbReference>
<dbReference type="InterPro" id="IPR001647">
    <property type="entry name" value="HTH_TetR"/>
</dbReference>
<dbReference type="HOGENOM" id="CLU_069356_1_4_10"/>
<dbReference type="Pfam" id="PF00440">
    <property type="entry name" value="TetR_N"/>
    <property type="match status" value="1"/>
</dbReference>